<proteinExistence type="predicted"/>
<reference evidence="1 2" key="1">
    <citation type="submission" date="2020-04" db="EMBL/GenBank/DDBJ databases">
        <title>Perkinsus olseni comparative genomics.</title>
        <authorList>
            <person name="Bogema D.R."/>
        </authorList>
    </citation>
    <scope>NUCLEOTIDE SEQUENCE [LARGE SCALE GENOMIC DNA]</scope>
    <source>
        <strain evidence="1">ATCC PRA-31</strain>
    </source>
</reference>
<sequence>IAKVRIPDNKKYIGLDDERSTSYSTGQLLAESFILDAFESTPRANMSAAVLVDWCIPILSFDNALHNELRTIAKTTYSHVRDTMTMVRHLDMFLNEQDNPS</sequence>
<dbReference type="AlphaFoldDB" id="A0A7J6KN35"/>
<comment type="caution">
    <text evidence="1">The sequence shown here is derived from an EMBL/GenBank/DDBJ whole genome shotgun (WGS) entry which is preliminary data.</text>
</comment>
<feature type="non-terminal residue" evidence="1">
    <location>
        <position position="101"/>
    </location>
</feature>
<accession>A0A7J6KN35</accession>
<name>A0A7J6KN35_PEROL</name>
<protein>
    <submittedName>
        <fullName evidence="1">Uncharacterized protein</fullName>
    </submittedName>
</protein>
<feature type="non-terminal residue" evidence="1">
    <location>
        <position position="1"/>
    </location>
</feature>
<organism evidence="1 2">
    <name type="scientific">Perkinsus olseni</name>
    <name type="common">Perkinsus atlanticus</name>
    <dbReference type="NCBI Taxonomy" id="32597"/>
    <lineage>
        <taxon>Eukaryota</taxon>
        <taxon>Sar</taxon>
        <taxon>Alveolata</taxon>
        <taxon>Perkinsozoa</taxon>
        <taxon>Perkinsea</taxon>
        <taxon>Perkinsida</taxon>
        <taxon>Perkinsidae</taxon>
        <taxon>Perkinsus</taxon>
    </lineage>
</organism>
<dbReference type="EMBL" id="JABANN010001955">
    <property type="protein sequence ID" value="KAF4648487.1"/>
    <property type="molecule type" value="Genomic_DNA"/>
</dbReference>
<evidence type="ECO:0000313" key="1">
    <source>
        <dbReference type="EMBL" id="KAF4648487.1"/>
    </source>
</evidence>
<evidence type="ECO:0000313" key="2">
    <source>
        <dbReference type="Proteomes" id="UP000572268"/>
    </source>
</evidence>
<dbReference type="Proteomes" id="UP000572268">
    <property type="component" value="Unassembled WGS sequence"/>
</dbReference>
<gene>
    <name evidence="1" type="ORF">FOL46_002845</name>
</gene>